<proteinExistence type="predicted"/>
<accession>X0ZFI1</accession>
<dbReference type="EMBL" id="BART01008057">
    <property type="protein sequence ID" value="GAG68024.1"/>
    <property type="molecule type" value="Genomic_DNA"/>
</dbReference>
<gene>
    <name evidence="1" type="ORF">S01H4_18199</name>
</gene>
<dbReference type="AlphaFoldDB" id="X0ZFI1"/>
<reference evidence="1" key="1">
    <citation type="journal article" date="2014" name="Front. Microbiol.">
        <title>High frequency of phylogenetically diverse reductive dehalogenase-homologous genes in deep subseafloor sedimentary metagenomes.</title>
        <authorList>
            <person name="Kawai M."/>
            <person name="Futagami T."/>
            <person name="Toyoda A."/>
            <person name="Takaki Y."/>
            <person name="Nishi S."/>
            <person name="Hori S."/>
            <person name="Arai W."/>
            <person name="Tsubouchi T."/>
            <person name="Morono Y."/>
            <person name="Uchiyama I."/>
            <person name="Ito T."/>
            <person name="Fujiyama A."/>
            <person name="Inagaki F."/>
            <person name="Takami H."/>
        </authorList>
    </citation>
    <scope>NUCLEOTIDE SEQUENCE</scope>
    <source>
        <strain evidence="1">Expedition CK06-06</strain>
    </source>
</reference>
<sequence>SPQDALELAQGEAGIVAAAEKKGIDDILYLAEHVEKVVAAQKKIRMALLKLAQSGDWIVFGDAKSSKAELGFAGAMRIGSTLGVSFTNWSAEKERGTDVNGEWYRWNFECDAAYKNRIVRVYGRAASRDKFFGKAYGKYKELHDIDEGNIKMAARRGAMKEGVKVLFGLHHQNPNELKDFGIGLDYAGGHAFQSSQEQVTEVKSHKITIATSTKMESKQGGSAQVDAVSFQGGGRHGVYDVRY</sequence>
<protein>
    <submittedName>
        <fullName evidence="1">Uncharacterized protein</fullName>
    </submittedName>
</protein>
<comment type="caution">
    <text evidence="1">The sequence shown here is derived from an EMBL/GenBank/DDBJ whole genome shotgun (WGS) entry which is preliminary data.</text>
</comment>
<name>X0ZFI1_9ZZZZ</name>
<evidence type="ECO:0000313" key="1">
    <source>
        <dbReference type="EMBL" id="GAG68024.1"/>
    </source>
</evidence>
<organism evidence="1">
    <name type="scientific">marine sediment metagenome</name>
    <dbReference type="NCBI Taxonomy" id="412755"/>
    <lineage>
        <taxon>unclassified sequences</taxon>
        <taxon>metagenomes</taxon>
        <taxon>ecological metagenomes</taxon>
    </lineage>
</organism>
<feature type="non-terminal residue" evidence="1">
    <location>
        <position position="1"/>
    </location>
</feature>